<name>A0A3A4KQI4_9NOCA</name>
<organism evidence="3 4">
    <name type="scientific">Nocardia panacis</name>
    <dbReference type="NCBI Taxonomy" id="2340916"/>
    <lineage>
        <taxon>Bacteria</taxon>
        <taxon>Bacillati</taxon>
        <taxon>Actinomycetota</taxon>
        <taxon>Actinomycetes</taxon>
        <taxon>Mycobacteriales</taxon>
        <taxon>Nocardiaceae</taxon>
        <taxon>Nocardia</taxon>
    </lineage>
</organism>
<reference evidence="3 4" key="1">
    <citation type="submission" date="2018-09" db="EMBL/GenBank/DDBJ databases">
        <title>YIM PH21274 draft genome.</title>
        <authorList>
            <person name="Miao C."/>
        </authorList>
    </citation>
    <scope>NUCLEOTIDE SEQUENCE [LARGE SCALE GENOMIC DNA]</scope>
    <source>
        <strain evidence="3 4">YIM PH 21724</strain>
    </source>
</reference>
<evidence type="ECO:0000313" key="4">
    <source>
        <dbReference type="Proteomes" id="UP000266677"/>
    </source>
</evidence>
<protein>
    <submittedName>
        <fullName evidence="3">SDR family oxidoreductase</fullName>
    </submittedName>
</protein>
<dbReference type="Pfam" id="PF00106">
    <property type="entry name" value="adh_short"/>
    <property type="match status" value="1"/>
</dbReference>
<keyword evidence="2" id="KW-0560">Oxidoreductase</keyword>
<comment type="caution">
    <text evidence="3">The sequence shown here is derived from an EMBL/GenBank/DDBJ whole genome shotgun (WGS) entry which is preliminary data.</text>
</comment>
<gene>
    <name evidence="3" type="ORF">D5S18_06625</name>
</gene>
<dbReference type="PRINTS" id="PR00081">
    <property type="entry name" value="GDHRDH"/>
</dbReference>
<dbReference type="PANTHER" id="PTHR43639">
    <property type="entry name" value="OXIDOREDUCTASE, SHORT-CHAIN DEHYDROGENASE/REDUCTASE FAMILY (AFU_ORTHOLOGUE AFUA_5G02870)"/>
    <property type="match status" value="1"/>
</dbReference>
<accession>A0A3A4KQI4</accession>
<dbReference type="PANTHER" id="PTHR43639:SF1">
    <property type="entry name" value="SHORT-CHAIN DEHYDROGENASE_REDUCTASE FAMILY PROTEIN"/>
    <property type="match status" value="1"/>
</dbReference>
<dbReference type="Gene3D" id="3.40.50.720">
    <property type="entry name" value="NAD(P)-binding Rossmann-like Domain"/>
    <property type="match status" value="1"/>
</dbReference>
<dbReference type="SUPFAM" id="SSF51735">
    <property type="entry name" value="NAD(P)-binding Rossmann-fold domains"/>
    <property type="match status" value="1"/>
</dbReference>
<sequence length="236" mass="23842">MASGGGVVTEGRVVVVVNGYTGVGAAVAKTLGGQGDRVVIAHPHVPEAAADVVNEIVGAGGSALELAADFRDSDEFEELVQEVLATFGRWDVLVHTCAATVVPKPFREVSADDFERDFNTNALGAYYGLQLALAHLADDGRIVAVSGGDSPLLPTLGRLVTSAAADFAERGITVNAVEPISAQAEPSAEVLAAAADAGASPEIAAVAAYLAGTGSAWTGQRVVVDDSAGKSTTAIE</sequence>
<keyword evidence="4" id="KW-1185">Reference proteome</keyword>
<comment type="similarity">
    <text evidence="1">Belongs to the short-chain dehydrogenases/reductases (SDR) family.</text>
</comment>
<evidence type="ECO:0000256" key="2">
    <source>
        <dbReference type="ARBA" id="ARBA00023002"/>
    </source>
</evidence>
<dbReference type="InterPro" id="IPR036291">
    <property type="entry name" value="NAD(P)-bd_dom_sf"/>
</dbReference>
<dbReference type="Proteomes" id="UP000266677">
    <property type="component" value="Unassembled WGS sequence"/>
</dbReference>
<evidence type="ECO:0000256" key="1">
    <source>
        <dbReference type="ARBA" id="ARBA00006484"/>
    </source>
</evidence>
<dbReference type="EMBL" id="QZFU01000014">
    <property type="protein sequence ID" value="RJO77945.1"/>
    <property type="molecule type" value="Genomic_DNA"/>
</dbReference>
<dbReference type="InterPro" id="IPR002347">
    <property type="entry name" value="SDR_fam"/>
</dbReference>
<dbReference type="GO" id="GO:0016491">
    <property type="term" value="F:oxidoreductase activity"/>
    <property type="evidence" value="ECO:0007669"/>
    <property type="project" value="UniProtKB-KW"/>
</dbReference>
<proteinExistence type="inferred from homology"/>
<evidence type="ECO:0000313" key="3">
    <source>
        <dbReference type="EMBL" id="RJO77945.1"/>
    </source>
</evidence>
<dbReference type="AlphaFoldDB" id="A0A3A4KQI4"/>